<dbReference type="Gene3D" id="3.40.50.300">
    <property type="entry name" value="P-loop containing nucleotide triphosphate hydrolases"/>
    <property type="match status" value="2"/>
</dbReference>
<dbReference type="GO" id="GO:0004386">
    <property type="term" value="F:helicase activity"/>
    <property type="evidence" value="ECO:0007669"/>
    <property type="project" value="UniProtKB-KW"/>
</dbReference>
<keyword evidence="2" id="KW-0547">Nucleotide-binding</keyword>
<dbReference type="RefSeq" id="WP_088845604.1">
    <property type="nucleotide sequence ID" value="NZ_FYEW01000004.1"/>
</dbReference>
<evidence type="ECO:0000313" key="3">
    <source>
        <dbReference type="Proteomes" id="UP000198131"/>
    </source>
</evidence>
<dbReference type="SUPFAM" id="SSF52540">
    <property type="entry name" value="P-loop containing nucleoside triphosphate hydrolases"/>
    <property type="match status" value="2"/>
</dbReference>
<dbReference type="InterPro" id="IPR027417">
    <property type="entry name" value="P-loop_NTPase"/>
</dbReference>
<evidence type="ECO:0000259" key="1">
    <source>
        <dbReference type="Pfam" id="PF13538"/>
    </source>
</evidence>
<dbReference type="EMBL" id="FYEW01000004">
    <property type="protein sequence ID" value="SNC77618.1"/>
    <property type="molecule type" value="Genomic_DNA"/>
</dbReference>
<dbReference type="Pfam" id="PF13538">
    <property type="entry name" value="UvrD_C_2"/>
    <property type="match status" value="1"/>
</dbReference>
<dbReference type="Proteomes" id="UP000198131">
    <property type="component" value="Unassembled WGS sequence"/>
</dbReference>
<name>A0A212UH81_9BACT</name>
<proteinExistence type="predicted"/>
<dbReference type="AlphaFoldDB" id="A0A212UH81"/>
<gene>
    <name evidence="2" type="ORF">SAMN06265337_4214</name>
</gene>
<dbReference type="CDD" id="cd17933">
    <property type="entry name" value="DEXSc_RecD-like"/>
    <property type="match status" value="1"/>
</dbReference>
<dbReference type="OrthoDB" id="9803432at2"/>
<organism evidence="2 3">
    <name type="scientific">Hymenobacter gelipurpurascens</name>
    <dbReference type="NCBI Taxonomy" id="89968"/>
    <lineage>
        <taxon>Bacteria</taxon>
        <taxon>Pseudomonadati</taxon>
        <taxon>Bacteroidota</taxon>
        <taxon>Cytophagia</taxon>
        <taxon>Cytophagales</taxon>
        <taxon>Hymenobacteraceae</taxon>
        <taxon>Hymenobacter</taxon>
    </lineage>
</organism>
<sequence>MILTDDQRNALANFKSFLEHPQEPLFLLRGYAGTGKTTLLKKLLSELTQPAVLLAPTGRAARVMTQQSGQEASTIHRGIYNFERLKRLQAENSADDAKKSFKYFFDLDANNAPVGTVFVVDEASMVGDAFSESEFFRLGSGKLLSDLLRYVQPTPANRYKILFVGDRAQLPPVGDKDSWALDKHSLSTRLGGAAVGEFELTEVIRQQAHSGILANATAVRECLHRQNFASLRLKRASDVRDVAPGQALSTYLAAGGGPKSLPDEAIIITYSNNLARGYNQLVREHFYPGQETVSVGDRLIITQNNYLDQANSLYNGEFAEVLEVQNFFSRTIRIFVNAEAVRVQLVWRSVRLRIIRPDGSTHETNRLLLDDFLMSRDNSLRSEQTKALYVDAIQRWRDKTGHDEHHAEFGDFLKQDIYFHAIRAKYGYAITCHKSQGGTWRTTMVDFQGFSGQRHAHYFRWVYTAITRASQQLYLLNEGGFAAWDGMKLLFGPGNTPPSSPVPLPPAVVAAHTDSYDELEELEQRLKQHTRPLPMRRLLRRVAGQLSDHATVVEQVQGYPYMERYTIKRGDETGQVVVDYGKDELFKQARLQGPTTALAQEAVTYLNAPPLITLALPPIELAADTPPSLQSFIEMLSEQCTAAEIMVLSIDIKPYAYHYHLQDNSGRAVLLISFNIQGHVTTVQLARHSSAILVEKLHLLLTNLE</sequence>
<evidence type="ECO:0000313" key="2">
    <source>
        <dbReference type="EMBL" id="SNC77618.1"/>
    </source>
</evidence>
<reference evidence="3" key="1">
    <citation type="submission" date="2017-06" db="EMBL/GenBank/DDBJ databases">
        <authorList>
            <person name="Varghese N."/>
            <person name="Submissions S."/>
        </authorList>
    </citation>
    <scope>NUCLEOTIDE SEQUENCE [LARGE SCALE GENOMIC DNA]</scope>
    <source>
        <strain evidence="3">DSM 11116</strain>
    </source>
</reference>
<accession>A0A212UH81</accession>
<feature type="domain" description="UvrD-like helicase C-terminal" evidence="1">
    <location>
        <begin position="426"/>
        <end position="476"/>
    </location>
</feature>
<dbReference type="InterPro" id="IPR027785">
    <property type="entry name" value="UvrD-like_helicase_C"/>
</dbReference>
<dbReference type="CDD" id="cd18809">
    <property type="entry name" value="SF1_C_RecD"/>
    <property type="match status" value="1"/>
</dbReference>
<keyword evidence="3" id="KW-1185">Reference proteome</keyword>
<keyword evidence="2" id="KW-0347">Helicase</keyword>
<protein>
    <submittedName>
        <fullName evidence="2">UvrD-like helicase C-terminal domain-containing protein</fullName>
    </submittedName>
</protein>
<keyword evidence="2" id="KW-0067">ATP-binding</keyword>
<keyword evidence="2" id="KW-0378">Hydrolase</keyword>
<dbReference type="Pfam" id="PF13604">
    <property type="entry name" value="AAA_30"/>
    <property type="match status" value="1"/>
</dbReference>